<dbReference type="EMBL" id="MGKI01000014">
    <property type="protein sequence ID" value="OGN22148.1"/>
    <property type="molecule type" value="Genomic_DNA"/>
</dbReference>
<accession>A0A1F8GBP6</accession>
<evidence type="ECO:0000313" key="1">
    <source>
        <dbReference type="EMBL" id="OGN22148.1"/>
    </source>
</evidence>
<evidence type="ECO:0000313" key="2">
    <source>
        <dbReference type="Proteomes" id="UP000178227"/>
    </source>
</evidence>
<name>A0A1F8GBP6_9BACT</name>
<dbReference type="Gene3D" id="3.90.550.10">
    <property type="entry name" value="Spore Coat Polysaccharide Biosynthesis Protein SpsA, Chain A"/>
    <property type="match status" value="1"/>
</dbReference>
<dbReference type="NCBIfam" id="TIGR04440">
    <property type="entry name" value="glyco_TIGR04440"/>
    <property type="match status" value="1"/>
</dbReference>
<reference evidence="1 2" key="1">
    <citation type="journal article" date="2016" name="Nat. Commun.">
        <title>Thousands of microbial genomes shed light on interconnected biogeochemical processes in an aquifer system.</title>
        <authorList>
            <person name="Anantharaman K."/>
            <person name="Brown C.T."/>
            <person name="Hug L.A."/>
            <person name="Sharon I."/>
            <person name="Castelle C.J."/>
            <person name="Probst A.J."/>
            <person name="Thomas B.C."/>
            <person name="Singh A."/>
            <person name="Wilkins M.J."/>
            <person name="Karaoz U."/>
            <person name="Brodie E.L."/>
            <person name="Williams K.H."/>
            <person name="Hubbard S.S."/>
            <person name="Banfield J.F."/>
        </authorList>
    </citation>
    <scope>NUCLEOTIDE SEQUENCE [LARGE SCALE GENOMIC DNA]</scope>
</reference>
<dbReference type="AlphaFoldDB" id="A0A1F8GBP6"/>
<evidence type="ECO:0008006" key="3">
    <source>
        <dbReference type="Google" id="ProtNLM"/>
    </source>
</evidence>
<dbReference type="STRING" id="1802694.A2918_03245"/>
<organism evidence="1 2">
    <name type="scientific">Candidatus Yanofskybacteria bacterium RIFCSPLOWO2_01_FULL_42_49</name>
    <dbReference type="NCBI Taxonomy" id="1802694"/>
    <lineage>
        <taxon>Bacteria</taxon>
        <taxon>Candidatus Yanofskyibacteriota</taxon>
    </lineage>
</organism>
<dbReference type="Proteomes" id="UP000178227">
    <property type="component" value="Unassembled WGS sequence"/>
</dbReference>
<comment type="caution">
    <text evidence="1">The sequence shown here is derived from an EMBL/GenBank/DDBJ whole genome shotgun (WGS) entry which is preliminary data.</text>
</comment>
<dbReference type="SUPFAM" id="SSF53448">
    <property type="entry name" value="Nucleotide-diphospho-sugar transferases"/>
    <property type="match status" value="1"/>
</dbReference>
<proteinExistence type="predicted"/>
<protein>
    <recommendedName>
        <fullName evidence="3">Glycosyltransferase 2-like domain-containing protein</fullName>
    </recommendedName>
</protein>
<dbReference type="InterPro" id="IPR031042">
    <property type="entry name" value="Glyco_TIGR04440"/>
</dbReference>
<gene>
    <name evidence="1" type="ORF">A2918_03245</name>
</gene>
<dbReference type="InterPro" id="IPR029044">
    <property type="entry name" value="Nucleotide-diphossugar_trans"/>
</dbReference>
<sequence>MDFIVPKLYHSTMTKVAILIPTMNRPDFILRQFEFYELMNSPHPIYVLDSSNPENADKLKKEIKKFKKLSIIYQWAPPGKDCLYQLLPQVKEKYCIQMGDDDLLIPSTMSECADFLEKNPDYATCAGKQINFSFQKKNYNKPYGIIERQTLPHGRSLEDDNMLARVKEFWFDLKINNSEVSIRNVAFICFVVRSVELEKSIRNVTKYFSLTEHILEFLSTSILVISGKFKVLDKLGYVMQKSSNRYSFTHSLTVDVVTDPNMSSQWAIAHKEFAEIIREKGYTEEEGLKIAKWIFVLYLARQFTLETDWPPVTQTIGHFKSTPTRPTSARLGRGLFKKARYFVSRWPLLESIYYKYHPTNDATRPESKYFNDFKVVKDFLEKNHND</sequence>